<accession>A0ABD3QSS2</accession>
<keyword evidence="8" id="KW-0175">Coiled coil</keyword>
<evidence type="ECO:0008006" key="12">
    <source>
        <dbReference type="Google" id="ProtNLM"/>
    </source>
</evidence>
<keyword evidence="4" id="KW-0999">Mitochondrion inner membrane</keyword>
<dbReference type="InterPro" id="IPR019133">
    <property type="entry name" value="MIC60"/>
</dbReference>
<evidence type="ECO:0000313" key="11">
    <source>
        <dbReference type="Proteomes" id="UP001516023"/>
    </source>
</evidence>
<feature type="region of interest" description="Disordered" evidence="9">
    <location>
        <begin position="164"/>
        <end position="199"/>
    </location>
</feature>
<dbReference type="GO" id="GO:0005743">
    <property type="term" value="C:mitochondrial inner membrane"/>
    <property type="evidence" value="ECO:0007669"/>
    <property type="project" value="UniProtKB-SubCell"/>
</dbReference>
<evidence type="ECO:0000256" key="6">
    <source>
        <dbReference type="ARBA" id="ARBA00023128"/>
    </source>
</evidence>
<dbReference type="EMBL" id="JABMIG020000014">
    <property type="protein sequence ID" value="KAL3803327.1"/>
    <property type="molecule type" value="Genomic_DNA"/>
</dbReference>
<feature type="compositionally biased region" description="Polar residues" evidence="9">
    <location>
        <begin position="65"/>
        <end position="78"/>
    </location>
</feature>
<organism evidence="10 11">
    <name type="scientific">Cyclotella cryptica</name>
    <dbReference type="NCBI Taxonomy" id="29204"/>
    <lineage>
        <taxon>Eukaryota</taxon>
        <taxon>Sar</taxon>
        <taxon>Stramenopiles</taxon>
        <taxon>Ochrophyta</taxon>
        <taxon>Bacillariophyta</taxon>
        <taxon>Coscinodiscophyceae</taxon>
        <taxon>Thalassiosirophycidae</taxon>
        <taxon>Stephanodiscales</taxon>
        <taxon>Stephanodiscaceae</taxon>
        <taxon>Cyclotella</taxon>
    </lineage>
</organism>
<sequence length="654" mass="70987">MTPSRSVFVVAQGEPPTARSSSTQRRFPSPLCKTMLAIRSLSRSQTTVAARRGLVTSAQKRALNKSQLEGGAKSSTAAVQGGGDAIKPASVPSTPSGGGGGGGGGAIVALLLGAGGVGAAYYNDLIPSEYLPGFMKADKAKPAEPTKKEKNISHELKQAVKEVKALQAAEAKKEQPEESKPEEPEQPPVPEHPEDGNRVTNEMINTFYAKVNEGKAKEEEEQLEKAQESAVKATEYNEGETVTVVEEVDVSLPSSASAISELQSKARAETSSALATAQANLRTDLDQTFLSDLDSLSPSQLRIRIVQLVAEMTDRTKWEAIRIQEFLSLKEKEVGEKYLEILQKQRLEYEDLLARRIREAEDSITRQANEALRAKDESMQNLLAAMRDGREKEMQDSVQAEVDKIRGDLELEYQKRLQNALAEMKHAHVSELNKYTDSLSKMQAKMSDLETRLQISRQYESGSKRAHAVSAAALALTNKLENGEPVEVEVAALKGATAGEEEGVIASAVKMIPREVGSGKRVLSLGELQTAFDESYKKGRQAAMVPEGRSGLEGQLLGMLFANLSVPPSPDATNADETDPAILTDSILSTARKYVHSGDIEKAVEQLDRLRGQTAYVMSDWKKNAMDRVATERALKVIKLECALLNKDLVGTSL</sequence>
<proteinExistence type="inferred from homology"/>
<feature type="region of interest" description="Disordered" evidence="9">
    <location>
        <begin position="65"/>
        <end position="101"/>
    </location>
</feature>
<comment type="similarity">
    <text evidence="2">Belongs to the MICOS complex subunit Mic60 family.</text>
</comment>
<protein>
    <recommendedName>
        <fullName evidence="12">MICOS complex subunit MIC60</fullName>
    </recommendedName>
</protein>
<comment type="subcellular location">
    <subcellularLocation>
        <location evidence="1">Mitochondrion inner membrane</location>
    </subcellularLocation>
</comment>
<evidence type="ECO:0000256" key="2">
    <source>
        <dbReference type="ARBA" id="ARBA00010877"/>
    </source>
</evidence>
<keyword evidence="7" id="KW-0472">Membrane</keyword>
<keyword evidence="3" id="KW-0812">Transmembrane</keyword>
<reference evidence="10 11" key="1">
    <citation type="journal article" date="2020" name="G3 (Bethesda)">
        <title>Improved Reference Genome for Cyclotella cryptica CCMP332, a Model for Cell Wall Morphogenesis, Salinity Adaptation, and Lipid Production in Diatoms (Bacillariophyta).</title>
        <authorList>
            <person name="Roberts W.R."/>
            <person name="Downey K.M."/>
            <person name="Ruck E.C."/>
            <person name="Traller J.C."/>
            <person name="Alverson A.J."/>
        </authorList>
    </citation>
    <scope>NUCLEOTIDE SEQUENCE [LARGE SCALE GENOMIC DNA]</scope>
    <source>
        <strain evidence="10 11">CCMP332</strain>
    </source>
</reference>
<comment type="caution">
    <text evidence="10">The sequence shown here is derived from an EMBL/GenBank/DDBJ whole genome shotgun (WGS) entry which is preliminary data.</text>
</comment>
<feature type="region of interest" description="Disordered" evidence="9">
    <location>
        <begin position="1"/>
        <end position="26"/>
    </location>
</feature>
<dbReference type="PANTHER" id="PTHR15415">
    <property type="entry name" value="MITOFILIN"/>
    <property type="match status" value="1"/>
</dbReference>
<feature type="coiled-coil region" evidence="8">
    <location>
        <begin position="209"/>
        <end position="236"/>
    </location>
</feature>
<gene>
    <name evidence="10" type="ORF">HJC23_009291</name>
</gene>
<feature type="compositionally biased region" description="Basic and acidic residues" evidence="9">
    <location>
        <begin position="164"/>
        <end position="183"/>
    </location>
</feature>
<dbReference type="PANTHER" id="PTHR15415:SF7">
    <property type="entry name" value="MICOS COMPLEX SUBUNIT MIC60"/>
    <property type="match status" value="1"/>
</dbReference>
<keyword evidence="6" id="KW-0496">Mitochondrion</keyword>
<evidence type="ECO:0000256" key="3">
    <source>
        <dbReference type="ARBA" id="ARBA00022692"/>
    </source>
</evidence>
<evidence type="ECO:0000313" key="10">
    <source>
        <dbReference type="EMBL" id="KAL3803327.1"/>
    </source>
</evidence>
<keyword evidence="5" id="KW-1133">Transmembrane helix</keyword>
<evidence type="ECO:0000256" key="9">
    <source>
        <dbReference type="SAM" id="MobiDB-lite"/>
    </source>
</evidence>
<dbReference type="AlphaFoldDB" id="A0ABD3QSS2"/>
<evidence type="ECO:0000256" key="7">
    <source>
        <dbReference type="ARBA" id="ARBA00023136"/>
    </source>
</evidence>
<name>A0ABD3QSS2_9STRA</name>
<evidence type="ECO:0000256" key="5">
    <source>
        <dbReference type="ARBA" id="ARBA00022989"/>
    </source>
</evidence>
<keyword evidence="11" id="KW-1185">Reference proteome</keyword>
<evidence type="ECO:0000256" key="8">
    <source>
        <dbReference type="SAM" id="Coils"/>
    </source>
</evidence>
<dbReference type="Pfam" id="PF09731">
    <property type="entry name" value="Mitofilin"/>
    <property type="match status" value="1"/>
</dbReference>
<evidence type="ECO:0000256" key="1">
    <source>
        <dbReference type="ARBA" id="ARBA00004273"/>
    </source>
</evidence>
<evidence type="ECO:0000256" key="4">
    <source>
        <dbReference type="ARBA" id="ARBA00022792"/>
    </source>
</evidence>
<dbReference type="Proteomes" id="UP001516023">
    <property type="component" value="Unassembled WGS sequence"/>
</dbReference>